<proteinExistence type="predicted"/>
<protein>
    <submittedName>
        <fullName evidence="2">Uncharacterized protein</fullName>
    </submittedName>
</protein>
<organism evidence="2 3">
    <name type="scientific">Artemia franciscana</name>
    <name type="common">Brine shrimp</name>
    <name type="synonym">Artemia sanfranciscana</name>
    <dbReference type="NCBI Taxonomy" id="6661"/>
    <lineage>
        <taxon>Eukaryota</taxon>
        <taxon>Metazoa</taxon>
        <taxon>Ecdysozoa</taxon>
        <taxon>Arthropoda</taxon>
        <taxon>Crustacea</taxon>
        <taxon>Branchiopoda</taxon>
        <taxon>Anostraca</taxon>
        <taxon>Artemiidae</taxon>
        <taxon>Artemia</taxon>
    </lineage>
</organism>
<sequence length="841" mass="95121">MRPVRNRKISGDMGLSLKKSIPALLSNADLSDKTTKNSKKAKKCRKQNNHSLRSKTSAVSKKQLDQSTKARPPRRNELSMLIDASIEHYSGRTRRGSIDMKLTRTINSVIPVIKKEPEPQTTPRELRNGRDTNYIEDETDEDIPPLSKKKRLRTNEDPLNFKTIKPAIPVINEEPKPQVTHRELQNGRDDVNYIEDETDEDFAPLSKKKRLRPIEDPSNYKTIKSVIPVVKKEPEPQVNPRELGNGRDDANYKDDETDEDFAPLSKKIRSKSMKGSFKEVRLLDFDVKKEVFSDESLDAPLPPRKKPRDLERLKQRKSLIKDVTSDCKKNGITSESGFQNEFVRSILFASALPNGLPLPEVIKVRTEKRIVKKKRKEKSEPSTIPRPVPAIALSPPPVNELLVKKSVIPYPMIGNSEVNKLLNYSFESVPQGEVWFHTFIRQDMNCEQCPKLNVNSVRAGEGFKFELPYEMAISRVIQKTKTPLKKVVHSMPFGHSRRISRKFCAYSLGKVVDTPNGDLKAPSPNGDLKDELPNGNLKDGLPDGDLEGTSPNGNLKNESVDDDLREEETNIQEDRFNVDSEPQSSDALTPIPSEQYEGMFKKQKFCRKFKPCLDDFARKSPRCHASTLAILSELRNKQLSDAEDSQSDCSESKLEFLKKPTKSMSPAEIEVLIQKPLEDLSLILRDVVPSEALEPTFSCEFDEVFDWRQLNALQFDESQLPIFKSFEIKKATDKLHSVVEKPVTTIDKTIVPRKRGRPRKNQTGWPTKKKPPSRLSLLSSVSNDSHNLATPIPSESLDCSVELPGCMINHTGLTNGFNHGDGNSVEQENLKLTRLSSVKKP</sequence>
<evidence type="ECO:0000313" key="2">
    <source>
        <dbReference type="EMBL" id="KAK2720171.1"/>
    </source>
</evidence>
<feature type="compositionally biased region" description="Acidic residues" evidence="1">
    <location>
        <begin position="560"/>
        <end position="571"/>
    </location>
</feature>
<dbReference type="Proteomes" id="UP001187531">
    <property type="component" value="Unassembled WGS sequence"/>
</dbReference>
<keyword evidence="3" id="KW-1185">Reference proteome</keyword>
<comment type="caution">
    <text evidence="2">The sequence shown here is derived from an EMBL/GenBank/DDBJ whole genome shotgun (WGS) entry which is preliminary data.</text>
</comment>
<dbReference type="EMBL" id="JAVRJZ010000007">
    <property type="protein sequence ID" value="KAK2720171.1"/>
    <property type="molecule type" value="Genomic_DNA"/>
</dbReference>
<gene>
    <name evidence="2" type="ORF">QYM36_004163</name>
</gene>
<evidence type="ECO:0000313" key="3">
    <source>
        <dbReference type="Proteomes" id="UP001187531"/>
    </source>
</evidence>
<feature type="compositionally biased region" description="Polar residues" evidence="1">
    <location>
        <begin position="49"/>
        <end position="69"/>
    </location>
</feature>
<dbReference type="AlphaFoldDB" id="A0AA88I5C4"/>
<feature type="region of interest" description="Disordered" evidence="1">
    <location>
        <begin position="231"/>
        <end position="258"/>
    </location>
</feature>
<feature type="compositionally biased region" description="Basic and acidic residues" evidence="1">
    <location>
        <begin position="244"/>
        <end position="254"/>
    </location>
</feature>
<feature type="compositionally biased region" description="Basic residues" evidence="1">
    <location>
        <begin position="36"/>
        <end position="48"/>
    </location>
</feature>
<reference evidence="2" key="1">
    <citation type="submission" date="2023-07" db="EMBL/GenBank/DDBJ databases">
        <title>Chromosome-level genome assembly of Artemia franciscana.</title>
        <authorList>
            <person name="Jo E."/>
        </authorList>
    </citation>
    <scope>NUCLEOTIDE SEQUENCE</scope>
    <source>
        <tissue evidence="2">Whole body</tissue>
    </source>
</reference>
<accession>A0AA88I5C4</accession>
<feature type="region of interest" description="Disordered" evidence="1">
    <location>
        <begin position="754"/>
        <end position="779"/>
    </location>
</feature>
<feature type="region of interest" description="Disordered" evidence="1">
    <location>
        <begin position="515"/>
        <end position="591"/>
    </location>
</feature>
<name>A0AA88I5C4_ARTSF</name>
<feature type="region of interest" description="Disordered" evidence="1">
    <location>
        <begin position="27"/>
        <end position="77"/>
    </location>
</feature>
<evidence type="ECO:0000256" key="1">
    <source>
        <dbReference type="SAM" id="MobiDB-lite"/>
    </source>
</evidence>